<feature type="chain" id="PRO_5042146105" evidence="2">
    <location>
        <begin position="21"/>
        <end position="458"/>
    </location>
</feature>
<comment type="caution">
    <text evidence="3">The sequence shown here is derived from an EMBL/GenBank/DDBJ whole genome shotgun (WGS) entry which is preliminary data.</text>
</comment>
<dbReference type="GO" id="GO:0004567">
    <property type="term" value="F:beta-mannosidase activity"/>
    <property type="evidence" value="ECO:0007669"/>
    <property type="project" value="TreeGrafter"/>
</dbReference>
<keyword evidence="4" id="KW-1185">Reference proteome</keyword>
<evidence type="ECO:0000256" key="2">
    <source>
        <dbReference type="SAM" id="SignalP"/>
    </source>
</evidence>
<dbReference type="InterPro" id="IPR017853">
    <property type="entry name" value="GH"/>
</dbReference>
<dbReference type="PANTHER" id="PTHR43730">
    <property type="entry name" value="BETA-MANNOSIDASE"/>
    <property type="match status" value="1"/>
</dbReference>
<reference evidence="3" key="2">
    <citation type="journal article" date="2020" name="Nat. Commun.">
        <title>Large-scale genome sequencing of mycorrhizal fungi provides insights into the early evolution of symbiotic traits.</title>
        <authorList>
            <person name="Miyauchi S."/>
            <person name="Kiss E."/>
            <person name="Kuo A."/>
            <person name="Drula E."/>
            <person name="Kohler A."/>
            <person name="Sanchez-Garcia M."/>
            <person name="Morin E."/>
            <person name="Andreopoulos B."/>
            <person name="Barry K.W."/>
            <person name="Bonito G."/>
            <person name="Buee M."/>
            <person name="Carver A."/>
            <person name="Chen C."/>
            <person name="Cichocki N."/>
            <person name="Clum A."/>
            <person name="Culley D."/>
            <person name="Crous P.W."/>
            <person name="Fauchery L."/>
            <person name="Girlanda M."/>
            <person name="Hayes R.D."/>
            <person name="Keri Z."/>
            <person name="LaButti K."/>
            <person name="Lipzen A."/>
            <person name="Lombard V."/>
            <person name="Magnuson J."/>
            <person name="Maillard F."/>
            <person name="Murat C."/>
            <person name="Nolan M."/>
            <person name="Ohm R.A."/>
            <person name="Pangilinan J."/>
            <person name="Pereira M.F."/>
            <person name="Perotto S."/>
            <person name="Peter M."/>
            <person name="Pfister S."/>
            <person name="Riley R."/>
            <person name="Sitrit Y."/>
            <person name="Stielow J.B."/>
            <person name="Szollosi G."/>
            <person name="Zifcakova L."/>
            <person name="Stursova M."/>
            <person name="Spatafora J.W."/>
            <person name="Tedersoo L."/>
            <person name="Vaario L.M."/>
            <person name="Yamada A."/>
            <person name="Yan M."/>
            <person name="Wang P."/>
            <person name="Xu J."/>
            <person name="Bruns T."/>
            <person name="Baldrian P."/>
            <person name="Vilgalys R."/>
            <person name="Dunand C."/>
            <person name="Henrissat B."/>
            <person name="Grigoriev I.V."/>
            <person name="Hibbett D."/>
            <person name="Nagy L.G."/>
            <person name="Martin F.M."/>
        </authorList>
    </citation>
    <scope>NUCLEOTIDE SEQUENCE</scope>
    <source>
        <strain evidence="3">BED1</strain>
    </source>
</reference>
<evidence type="ECO:0000313" key="4">
    <source>
        <dbReference type="Proteomes" id="UP001194468"/>
    </source>
</evidence>
<reference evidence="3" key="1">
    <citation type="submission" date="2019-10" db="EMBL/GenBank/DDBJ databases">
        <authorList>
            <consortium name="DOE Joint Genome Institute"/>
            <person name="Kuo A."/>
            <person name="Miyauchi S."/>
            <person name="Kiss E."/>
            <person name="Drula E."/>
            <person name="Kohler A."/>
            <person name="Sanchez-Garcia M."/>
            <person name="Andreopoulos B."/>
            <person name="Barry K.W."/>
            <person name="Bonito G."/>
            <person name="Buee M."/>
            <person name="Carver A."/>
            <person name="Chen C."/>
            <person name="Cichocki N."/>
            <person name="Clum A."/>
            <person name="Culley D."/>
            <person name="Crous P.W."/>
            <person name="Fauchery L."/>
            <person name="Girlanda M."/>
            <person name="Hayes R."/>
            <person name="Keri Z."/>
            <person name="LaButti K."/>
            <person name="Lipzen A."/>
            <person name="Lombard V."/>
            <person name="Magnuson J."/>
            <person name="Maillard F."/>
            <person name="Morin E."/>
            <person name="Murat C."/>
            <person name="Nolan M."/>
            <person name="Ohm R."/>
            <person name="Pangilinan J."/>
            <person name="Pereira M."/>
            <person name="Perotto S."/>
            <person name="Peter M."/>
            <person name="Riley R."/>
            <person name="Sitrit Y."/>
            <person name="Stielow B."/>
            <person name="Szollosi G."/>
            <person name="Zifcakova L."/>
            <person name="Stursova M."/>
            <person name="Spatafora J.W."/>
            <person name="Tedersoo L."/>
            <person name="Vaario L.-M."/>
            <person name="Yamada A."/>
            <person name="Yan M."/>
            <person name="Wang P."/>
            <person name="Xu J."/>
            <person name="Bruns T."/>
            <person name="Baldrian P."/>
            <person name="Vilgalys R."/>
            <person name="Henrissat B."/>
            <person name="Grigoriev I.V."/>
            <person name="Hibbett D."/>
            <person name="Nagy L.G."/>
            <person name="Martin F.M."/>
        </authorList>
    </citation>
    <scope>NUCLEOTIDE SEQUENCE</scope>
    <source>
        <strain evidence="3">BED1</strain>
    </source>
</reference>
<dbReference type="EMBL" id="WHUW01000006">
    <property type="protein sequence ID" value="KAF8444911.1"/>
    <property type="molecule type" value="Genomic_DNA"/>
</dbReference>
<dbReference type="AlphaFoldDB" id="A0AAD4C187"/>
<dbReference type="Proteomes" id="UP001194468">
    <property type="component" value="Unassembled WGS sequence"/>
</dbReference>
<dbReference type="SUPFAM" id="SSF51445">
    <property type="entry name" value="(Trans)glycosidases"/>
    <property type="match status" value="1"/>
</dbReference>
<evidence type="ECO:0000313" key="3">
    <source>
        <dbReference type="EMBL" id="KAF8444911.1"/>
    </source>
</evidence>
<organism evidence="3 4">
    <name type="scientific">Boletus edulis BED1</name>
    <dbReference type="NCBI Taxonomy" id="1328754"/>
    <lineage>
        <taxon>Eukaryota</taxon>
        <taxon>Fungi</taxon>
        <taxon>Dikarya</taxon>
        <taxon>Basidiomycota</taxon>
        <taxon>Agaricomycotina</taxon>
        <taxon>Agaricomycetes</taxon>
        <taxon>Agaricomycetidae</taxon>
        <taxon>Boletales</taxon>
        <taxon>Boletineae</taxon>
        <taxon>Boletaceae</taxon>
        <taxon>Boletoideae</taxon>
        <taxon>Boletus</taxon>
    </lineage>
</organism>
<dbReference type="InterPro" id="IPR050887">
    <property type="entry name" value="Beta-mannosidase_GH2"/>
</dbReference>
<keyword evidence="2" id="KW-0732">Signal</keyword>
<protein>
    <submittedName>
        <fullName evidence="3">Uncharacterized protein</fullName>
    </submittedName>
</protein>
<name>A0AAD4C187_BOLED</name>
<sequence length="458" mass="52100">MRRTAKQLILSCCLPFLARAQVFNRSDLNWTLPNENGSIPVPGSLPSQAHIYLFKTGYTERRSHAVNQFQSYTTFKTGCGSIPANVTTKCLTYEYPNVRRKIDDNKLAAFLPSRVYKVGYLVRLSESVTLFGSPGDPTYLCHPNAILLDETSADTFKYDQNGLTIVSDTLGNIIHWVLESAVQSSQNMLRMWGGGIYQSSSDVTTDGDLGILDWSELIFSDTLYSIYSFIESVEPEVRQSVLRVNRHFRNVQWACGNEVEGIIMSANMSLANGTHTLSEQGRVMHDAISMQDGNVLERYNYDATEAFNLSTYPAGVTRCFLPHNLSLMNEFIFQSMPSFHTWKEVLKNPEDIAFSSTVVIDVPRPSPPSWKPRLAEPQCASRAVLDDECCRALVSGTSGSNQTFAQWCWSTQVFPIHEHGRRYCLVRTRRWDRPEQYLDSPIWRRHDIWQVDRWTAIE</sequence>
<gene>
    <name evidence="3" type="ORF">L210DRAFT_3502328</name>
</gene>
<feature type="signal peptide" evidence="2">
    <location>
        <begin position="1"/>
        <end position="20"/>
    </location>
</feature>
<proteinExistence type="predicted"/>
<dbReference type="GO" id="GO:0006516">
    <property type="term" value="P:glycoprotein catabolic process"/>
    <property type="evidence" value="ECO:0007669"/>
    <property type="project" value="TreeGrafter"/>
</dbReference>
<dbReference type="PANTHER" id="PTHR43730:SF5">
    <property type="entry name" value="BETA-MANNOSIDASE A"/>
    <property type="match status" value="1"/>
</dbReference>
<keyword evidence="1" id="KW-0378">Hydrolase</keyword>
<keyword evidence="1" id="KW-0326">Glycosidase</keyword>
<accession>A0AAD4C187</accession>
<dbReference type="Gene3D" id="3.20.20.80">
    <property type="entry name" value="Glycosidases"/>
    <property type="match status" value="1"/>
</dbReference>
<evidence type="ECO:0000256" key="1">
    <source>
        <dbReference type="ARBA" id="ARBA00023295"/>
    </source>
</evidence>